<comment type="caution">
    <text evidence="1">The sequence shown here is derived from an EMBL/GenBank/DDBJ whole genome shotgun (WGS) entry which is preliminary data.</text>
</comment>
<evidence type="ECO:0000313" key="1">
    <source>
        <dbReference type="EMBL" id="RKR89896.1"/>
    </source>
</evidence>
<accession>A0A495JLL3</accession>
<reference evidence="1 2" key="1">
    <citation type="submission" date="2018-10" db="EMBL/GenBank/DDBJ databases">
        <title>Sequencing the genomes of 1000 actinobacteria strains.</title>
        <authorList>
            <person name="Klenk H.-P."/>
        </authorList>
    </citation>
    <scope>NUCLEOTIDE SEQUENCE [LARGE SCALE GENOMIC DNA]</scope>
    <source>
        <strain evidence="1 2">DSM 45175</strain>
    </source>
</reference>
<organism evidence="1 2">
    <name type="scientific">Micromonospora pisi</name>
    <dbReference type="NCBI Taxonomy" id="589240"/>
    <lineage>
        <taxon>Bacteria</taxon>
        <taxon>Bacillati</taxon>
        <taxon>Actinomycetota</taxon>
        <taxon>Actinomycetes</taxon>
        <taxon>Micromonosporales</taxon>
        <taxon>Micromonosporaceae</taxon>
        <taxon>Micromonospora</taxon>
    </lineage>
</organism>
<evidence type="ECO:0000313" key="2">
    <source>
        <dbReference type="Proteomes" id="UP000277671"/>
    </source>
</evidence>
<dbReference type="Proteomes" id="UP000277671">
    <property type="component" value="Unassembled WGS sequence"/>
</dbReference>
<gene>
    <name evidence="1" type="ORF">BDK92_4256</name>
</gene>
<protein>
    <recommendedName>
        <fullName evidence="3">CHAT domain-containing protein</fullName>
    </recommendedName>
</protein>
<dbReference type="RefSeq" id="WP_246017165.1">
    <property type="nucleotide sequence ID" value="NZ_RBKT01000001.1"/>
</dbReference>
<dbReference type="EMBL" id="RBKT01000001">
    <property type="protein sequence ID" value="RKR89896.1"/>
    <property type="molecule type" value="Genomic_DNA"/>
</dbReference>
<evidence type="ECO:0008006" key="3">
    <source>
        <dbReference type="Google" id="ProtNLM"/>
    </source>
</evidence>
<keyword evidence="2" id="KW-1185">Reference proteome</keyword>
<proteinExistence type="predicted"/>
<name>A0A495JLL3_9ACTN</name>
<dbReference type="AlphaFoldDB" id="A0A495JLL3"/>
<sequence>MRPRRVSLLDIGLDSSFDAAMTFVQGTLQNFNAGYDEPIVDIDFVRSRDPNTVLTAFTASCDVLHVMAHGDHSITPTFTSTDEKTNISLEHLGEIAAEQGKGISTGAILADGCKTGTGVWQKAVRDCLQGEVTYIGTSSIIGWHESGVFCAAFYGALFRNRGKGMTRAEQAQDAAERAIKAYTLLTDQSCPFRVMTLKPSRWAQKVLA</sequence>